<evidence type="ECO:0000256" key="2">
    <source>
        <dbReference type="SAM" id="Phobius"/>
    </source>
</evidence>
<keyword evidence="2" id="KW-0472">Membrane</keyword>
<keyword evidence="2" id="KW-1133">Transmembrane helix</keyword>
<feature type="transmembrane region" description="Helical" evidence="2">
    <location>
        <begin position="112"/>
        <end position="130"/>
    </location>
</feature>
<dbReference type="Proteomes" id="UP000001351">
    <property type="component" value="Chromosome"/>
</dbReference>
<keyword evidence="4" id="KW-1185">Reference proteome</keyword>
<evidence type="ECO:0000313" key="4">
    <source>
        <dbReference type="Proteomes" id="UP000001351"/>
    </source>
</evidence>
<dbReference type="KEGG" id="sur:STAUR_2296"/>
<feature type="transmembrane region" description="Helical" evidence="2">
    <location>
        <begin position="57"/>
        <end position="76"/>
    </location>
</feature>
<name>E3FDM1_STIAD</name>
<keyword evidence="2" id="KW-0812">Transmembrane</keyword>
<gene>
    <name evidence="3" type="ordered locus">STAUR_2296</name>
</gene>
<dbReference type="HOGENOM" id="CLU_1640901_0_0_7"/>
<sequence length="182" mass="18901">MVIPGAQRALRVESRRYGPGAQNEAHADHFKGGKMEDTSGTQGPPSGDAREKVNLPAILLMVAGGVGIAFALLGAVQSLTGGSAAQMEQILSDPNIPEGVKTFATASSKGGIFVNLLSLALNGLVFFGALKMKKLENYGLAMAASIIAIIPCFGCYCIGIPVGIWSIVTLIKPEVKSAFRPS</sequence>
<feature type="transmembrane region" description="Helical" evidence="2">
    <location>
        <begin position="142"/>
        <end position="168"/>
    </location>
</feature>
<dbReference type="EMBL" id="CP002271">
    <property type="protein sequence ID" value="ADO70100.1"/>
    <property type="molecule type" value="Genomic_DNA"/>
</dbReference>
<accession>E3FDM1</accession>
<evidence type="ECO:0000256" key="1">
    <source>
        <dbReference type="SAM" id="MobiDB-lite"/>
    </source>
</evidence>
<dbReference type="AlphaFoldDB" id="E3FDM1"/>
<evidence type="ECO:0000313" key="3">
    <source>
        <dbReference type="EMBL" id="ADO70100.1"/>
    </source>
</evidence>
<feature type="region of interest" description="Disordered" evidence="1">
    <location>
        <begin position="13"/>
        <end position="48"/>
    </location>
</feature>
<dbReference type="eggNOG" id="ENOG5033ET2">
    <property type="taxonomic scope" value="Bacteria"/>
</dbReference>
<protein>
    <submittedName>
        <fullName evidence="3">Conserved uncharacterized protein</fullName>
    </submittedName>
</protein>
<feature type="compositionally biased region" description="Basic and acidic residues" evidence="1">
    <location>
        <begin position="25"/>
        <end position="37"/>
    </location>
</feature>
<proteinExistence type="predicted"/>
<reference evidence="3 4" key="1">
    <citation type="journal article" date="2011" name="Mol. Biol. Evol.">
        <title>Comparative genomic analysis of fruiting body formation in Myxococcales.</title>
        <authorList>
            <person name="Huntley S."/>
            <person name="Hamann N."/>
            <person name="Wegener-Feldbrugge S."/>
            <person name="Treuner-Lange A."/>
            <person name="Kube M."/>
            <person name="Reinhardt R."/>
            <person name="Klages S."/>
            <person name="Muller R."/>
            <person name="Ronning C.M."/>
            <person name="Nierman W.C."/>
            <person name="Sogaard-Andersen L."/>
        </authorList>
    </citation>
    <scope>NUCLEOTIDE SEQUENCE [LARGE SCALE GENOMIC DNA]</scope>
    <source>
        <strain evidence="3 4">DW4/3-1</strain>
    </source>
</reference>
<organism evidence="3 4">
    <name type="scientific">Stigmatella aurantiaca (strain DW4/3-1)</name>
    <dbReference type="NCBI Taxonomy" id="378806"/>
    <lineage>
        <taxon>Bacteria</taxon>
        <taxon>Pseudomonadati</taxon>
        <taxon>Myxococcota</taxon>
        <taxon>Myxococcia</taxon>
        <taxon>Myxococcales</taxon>
        <taxon>Cystobacterineae</taxon>
        <taxon>Archangiaceae</taxon>
        <taxon>Stigmatella</taxon>
    </lineage>
</organism>